<dbReference type="PANTHER" id="PTHR20883:SF48">
    <property type="entry name" value="ECTOINE DIOXYGENASE"/>
    <property type="match status" value="1"/>
</dbReference>
<comment type="caution">
    <text evidence="2">The sequence shown here is derived from an EMBL/GenBank/DDBJ whole genome shotgun (WGS) entry which is preliminary data.</text>
</comment>
<dbReference type="EMBL" id="RXOF01000013">
    <property type="protein sequence ID" value="RTQ47147.1"/>
    <property type="molecule type" value="Genomic_DNA"/>
</dbReference>
<evidence type="ECO:0000256" key="1">
    <source>
        <dbReference type="ARBA" id="ARBA00001954"/>
    </source>
</evidence>
<dbReference type="Gene3D" id="2.60.120.620">
    <property type="entry name" value="q2cbj1_9rhob like domain"/>
    <property type="match status" value="1"/>
</dbReference>
<name>A0A3S0H748_9BACT</name>
<dbReference type="InterPro" id="IPR008775">
    <property type="entry name" value="Phytyl_CoA_dOase-like"/>
</dbReference>
<organism evidence="2 3">
    <name type="scientific">Hymenobacter gummosus</name>
    <dbReference type="NCBI Taxonomy" id="1776032"/>
    <lineage>
        <taxon>Bacteria</taxon>
        <taxon>Pseudomonadati</taxon>
        <taxon>Bacteroidota</taxon>
        <taxon>Cytophagia</taxon>
        <taxon>Cytophagales</taxon>
        <taxon>Hymenobacteraceae</taxon>
        <taxon>Hymenobacter</taxon>
    </lineage>
</organism>
<gene>
    <name evidence="2" type="ORF">EJV47_19815</name>
</gene>
<dbReference type="Pfam" id="PF05721">
    <property type="entry name" value="PhyH"/>
    <property type="match status" value="1"/>
</dbReference>
<evidence type="ECO:0000313" key="3">
    <source>
        <dbReference type="Proteomes" id="UP000282184"/>
    </source>
</evidence>
<dbReference type="RefSeq" id="WP_126694946.1">
    <property type="nucleotide sequence ID" value="NZ_RXOF01000013.1"/>
</dbReference>
<sequence>MLLPADYPRFTLSRAGLTPEQVAFFRQHGFLHFRSFSSPEEVQALLRAVAALEQQWRAAGRRKVSGVPLKYGRDVDGQPLIQRLAFTAQHSPVLGALLQDARLPALFELLGGPGGRIGADEKDGLVAGHYLHAPGSTFSQMGWHTDALRDVFYGRRPGPLLNVGLHLDACPARCGGLRVLPGTHRQSRWQLLTRKLYFLNTRPDPAELPIETEPGDLTVHDGRMWHRVARAQVSGAASRRRVLYVPVLSGPYRPKHAGSPTPLYLRFLDWLR</sequence>
<protein>
    <submittedName>
        <fullName evidence="2">Phytanoyl-CoA dioxygenase</fullName>
    </submittedName>
</protein>
<comment type="cofactor">
    <cofactor evidence="1">
        <name>Fe(2+)</name>
        <dbReference type="ChEBI" id="CHEBI:29033"/>
    </cofactor>
</comment>
<reference evidence="2 3" key="1">
    <citation type="submission" date="2018-12" db="EMBL/GenBank/DDBJ databases">
        <title>Hymenobacter gummosus sp. nov., isolated from a spring.</title>
        <authorList>
            <person name="Nie L."/>
        </authorList>
    </citation>
    <scope>NUCLEOTIDE SEQUENCE [LARGE SCALE GENOMIC DNA]</scope>
    <source>
        <strain evidence="2 3">KCTC 52166</strain>
    </source>
</reference>
<keyword evidence="3" id="KW-1185">Reference proteome</keyword>
<dbReference type="GO" id="GO:0016706">
    <property type="term" value="F:2-oxoglutarate-dependent dioxygenase activity"/>
    <property type="evidence" value="ECO:0007669"/>
    <property type="project" value="UniProtKB-ARBA"/>
</dbReference>
<dbReference type="GO" id="GO:0005506">
    <property type="term" value="F:iron ion binding"/>
    <property type="evidence" value="ECO:0007669"/>
    <property type="project" value="UniProtKB-ARBA"/>
</dbReference>
<accession>A0A3S0H748</accession>
<dbReference type="OrthoDB" id="976214at2"/>
<proteinExistence type="predicted"/>
<keyword evidence="2" id="KW-0560">Oxidoreductase</keyword>
<dbReference type="SUPFAM" id="SSF51197">
    <property type="entry name" value="Clavaminate synthase-like"/>
    <property type="match status" value="1"/>
</dbReference>
<keyword evidence="2" id="KW-0223">Dioxygenase</keyword>
<dbReference type="AlphaFoldDB" id="A0A3S0H748"/>
<dbReference type="Proteomes" id="UP000282184">
    <property type="component" value="Unassembled WGS sequence"/>
</dbReference>
<dbReference type="PANTHER" id="PTHR20883">
    <property type="entry name" value="PHYTANOYL-COA DIOXYGENASE DOMAIN CONTAINING 1"/>
    <property type="match status" value="1"/>
</dbReference>
<evidence type="ECO:0000313" key="2">
    <source>
        <dbReference type="EMBL" id="RTQ47147.1"/>
    </source>
</evidence>